<sequence>MSYSSDSMRTRKSALLTIGLLLLLGTFILAINGQSSTESLIVPNDSKSSEQDSGSVPDGRAGVPVDSKEKSNKEKNGKLKTVVISSDKNTEQKPLEPCTVKNQATNQFFDLRSLAAIKRISDGKTTIEPQPWVAKGFDYGGNFTIGVCSSPITPNTEKDDDFTDVSNKTMVGAYFSSSELPGKVSLGQASSEIKFRGRKMVMEYKDGDFCPGSDTRRRSALMLFTCDRTIQEKAKVSYIGSADDCSYFFEVRTIHACGAAPTNESVGLVWIVLLIGAAAGITFFGGGILYKLFQKLGLGQAPNRL</sequence>
<dbReference type="EMBL" id="CABFWN010000003">
    <property type="protein sequence ID" value="VUG18287.1"/>
    <property type="molecule type" value="Genomic_DNA"/>
</dbReference>
<dbReference type="Pfam" id="PF00878">
    <property type="entry name" value="CIMR"/>
    <property type="match status" value="1"/>
</dbReference>
<dbReference type="InterPro" id="IPR000479">
    <property type="entry name" value="CIMR_rpt"/>
</dbReference>
<dbReference type="Gene3D" id="2.70.130.10">
    <property type="entry name" value="Mannose-6-phosphate receptor binding domain"/>
    <property type="match status" value="1"/>
</dbReference>
<dbReference type="PANTHER" id="PTHR15071:SF0">
    <property type="entry name" value="MANNOSE 6-PHOSPHATE RECEPTOR-LIKE PROTEIN 1"/>
    <property type="match status" value="1"/>
</dbReference>
<keyword evidence="13" id="KW-1185">Reference proteome</keyword>
<dbReference type="GO" id="GO:0000139">
    <property type="term" value="C:Golgi membrane"/>
    <property type="evidence" value="ECO:0007669"/>
    <property type="project" value="UniProtKB-SubCell"/>
</dbReference>
<gene>
    <name evidence="12" type="ORF">DEBR0S3_06744G</name>
</gene>
<evidence type="ECO:0000256" key="3">
    <source>
        <dbReference type="ARBA" id="ARBA00022692"/>
    </source>
</evidence>
<evidence type="ECO:0000259" key="11">
    <source>
        <dbReference type="PROSITE" id="PS51914"/>
    </source>
</evidence>
<dbReference type="Proteomes" id="UP000478008">
    <property type="component" value="Unassembled WGS sequence"/>
</dbReference>
<dbReference type="SUPFAM" id="SSF50911">
    <property type="entry name" value="Mannose 6-phosphate receptor domain"/>
    <property type="match status" value="1"/>
</dbReference>
<feature type="signal peptide" evidence="10">
    <location>
        <begin position="1"/>
        <end position="30"/>
    </location>
</feature>
<dbReference type="GO" id="GO:0007034">
    <property type="term" value="P:vacuolar transport"/>
    <property type="evidence" value="ECO:0007669"/>
    <property type="project" value="TreeGrafter"/>
</dbReference>
<feature type="transmembrane region" description="Helical" evidence="9">
    <location>
        <begin position="267"/>
        <end position="290"/>
    </location>
</feature>
<proteinExistence type="predicted"/>
<reference evidence="12 13" key="1">
    <citation type="submission" date="2019-07" db="EMBL/GenBank/DDBJ databases">
        <authorList>
            <person name="Friedrich A."/>
            <person name="Schacherer J."/>
        </authorList>
    </citation>
    <scope>NUCLEOTIDE SEQUENCE [LARGE SCALE GENOMIC DNA]</scope>
</reference>
<dbReference type="GO" id="GO:0005770">
    <property type="term" value="C:late endosome"/>
    <property type="evidence" value="ECO:0007669"/>
    <property type="project" value="TreeGrafter"/>
</dbReference>
<feature type="domain" description="MRH" evidence="11">
    <location>
        <begin position="96"/>
        <end position="259"/>
    </location>
</feature>
<feature type="chain" id="PRO_5028886918" evidence="10">
    <location>
        <begin position="31"/>
        <end position="305"/>
    </location>
</feature>
<evidence type="ECO:0000313" key="13">
    <source>
        <dbReference type="Proteomes" id="UP000478008"/>
    </source>
</evidence>
<evidence type="ECO:0000256" key="9">
    <source>
        <dbReference type="SAM" id="Phobius"/>
    </source>
</evidence>
<keyword evidence="6 9" id="KW-0472">Membrane</keyword>
<dbReference type="PANTHER" id="PTHR15071">
    <property type="entry name" value="MANNOSE-6-PHOSPHATE RECEPTOR FAMILY MEMBER"/>
    <property type="match status" value="1"/>
</dbReference>
<evidence type="ECO:0000256" key="10">
    <source>
        <dbReference type="SAM" id="SignalP"/>
    </source>
</evidence>
<dbReference type="GO" id="GO:0010008">
    <property type="term" value="C:endosome membrane"/>
    <property type="evidence" value="ECO:0007669"/>
    <property type="project" value="UniProtKB-SubCell"/>
</dbReference>
<protein>
    <submittedName>
        <fullName evidence="12">DEBR0S3_06744g1_1</fullName>
    </submittedName>
</protein>
<dbReference type="InterPro" id="IPR009011">
    <property type="entry name" value="Man6P_isomerase_rcpt-bd_dom_sf"/>
</dbReference>
<evidence type="ECO:0000256" key="8">
    <source>
        <dbReference type="SAM" id="MobiDB-lite"/>
    </source>
</evidence>
<evidence type="ECO:0000313" key="12">
    <source>
        <dbReference type="EMBL" id="VUG18287.1"/>
    </source>
</evidence>
<dbReference type="InterPro" id="IPR044865">
    <property type="entry name" value="MRH_dom"/>
</dbReference>
<comment type="subcellular location">
    <subcellularLocation>
        <location evidence="1">Golgi apparatus membrane</location>
        <topology evidence="1">Single-pass type I membrane protein</topology>
    </subcellularLocation>
</comment>
<keyword evidence="5 9" id="KW-1133">Transmembrane helix</keyword>
<keyword evidence="3 9" id="KW-0812">Transmembrane</keyword>
<evidence type="ECO:0000256" key="4">
    <source>
        <dbReference type="ARBA" id="ARBA00022729"/>
    </source>
</evidence>
<evidence type="ECO:0000256" key="1">
    <source>
        <dbReference type="ARBA" id="ARBA00004614"/>
    </source>
</evidence>
<keyword evidence="2" id="KW-0813">Transport</keyword>
<keyword evidence="4 10" id="KW-0732">Signal</keyword>
<feature type="compositionally biased region" description="Basic and acidic residues" evidence="8">
    <location>
        <begin position="66"/>
        <end position="77"/>
    </location>
</feature>
<evidence type="ECO:0000256" key="5">
    <source>
        <dbReference type="ARBA" id="ARBA00022989"/>
    </source>
</evidence>
<evidence type="ECO:0000256" key="6">
    <source>
        <dbReference type="ARBA" id="ARBA00023136"/>
    </source>
</evidence>
<name>A0A7D9H1W7_DEKBR</name>
<evidence type="ECO:0000256" key="2">
    <source>
        <dbReference type="ARBA" id="ARBA00022448"/>
    </source>
</evidence>
<evidence type="ECO:0000256" key="7">
    <source>
        <dbReference type="ARBA" id="ARBA00023157"/>
    </source>
</evidence>
<dbReference type="PROSITE" id="PS51914">
    <property type="entry name" value="MRH"/>
    <property type="match status" value="1"/>
</dbReference>
<dbReference type="AlphaFoldDB" id="A0A7D9H1W7"/>
<accession>A0A7D9H1W7</accession>
<keyword evidence="7" id="KW-1015">Disulfide bond</keyword>
<organism evidence="12 13">
    <name type="scientific">Dekkera bruxellensis</name>
    <name type="common">Brettanomyces custersii</name>
    <dbReference type="NCBI Taxonomy" id="5007"/>
    <lineage>
        <taxon>Eukaryota</taxon>
        <taxon>Fungi</taxon>
        <taxon>Dikarya</taxon>
        <taxon>Ascomycota</taxon>
        <taxon>Saccharomycotina</taxon>
        <taxon>Pichiomycetes</taxon>
        <taxon>Pichiales</taxon>
        <taxon>Pichiaceae</taxon>
        <taxon>Brettanomyces</taxon>
    </lineage>
</organism>
<feature type="region of interest" description="Disordered" evidence="8">
    <location>
        <begin position="39"/>
        <end position="80"/>
    </location>
</feature>